<keyword evidence="1" id="KW-0378">Hydrolase</keyword>
<accession>A0A1B1S6L2</accession>
<dbReference type="InterPro" id="IPR029058">
    <property type="entry name" value="AB_hydrolase_fold"/>
</dbReference>
<accession>A0A1Z2XF95</accession>
<evidence type="ECO:0000256" key="1">
    <source>
        <dbReference type="ARBA" id="ARBA00022801"/>
    </source>
</evidence>
<dbReference type="Proteomes" id="UP000186351">
    <property type="component" value="Chromosome"/>
</dbReference>
<evidence type="ECO:0000256" key="2">
    <source>
        <dbReference type="SAM" id="SignalP"/>
    </source>
</evidence>
<keyword evidence="5" id="KW-1185">Reference proteome</keyword>
<proteinExistence type="predicted"/>
<dbReference type="SUPFAM" id="SSF53474">
    <property type="entry name" value="alpha/beta-Hydrolases"/>
    <property type="match status" value="1"/>
</dbReference>
<dbReference type="PANTHER" id="PTHR48081">
    <property type="entry name" value="AB HYDROLASE SUPERFAMILY PROTEIN C4A8.06C"/>
    <property type="match status" value="1"/>
</dbReference>
<protein>
    <recommendedName>
        <fullName evidence="3">Alpha/beta hydrolase fold-3 domain-containing protein</fullName>
    </recommendedName>
</protein>
<dbReference type="EMBL" id="CP015402">
    <property type="protein sequence ID" value="ANU62428.1"/>
    <property type="molecule type" value="Genomic_DNA"/>
</dbReference>
<gene>
    <name evidence="4" type="ORF">A4V02_00815</name>
</gene>
<dbReference type="Pfam" id="PF07859">
    <property type="entry name" value="Abhydrolase_3"/>
    <property type="match status" value="1"/>
</dbReference>
<evidence type="ECO:0000259" key="3">
    <source>
        <dbReference type="Pfam" id="PF07859"/>
    </source>
</evidence>
<dbReference type="KEGG" id="pary:A4V02_00815"/>
<sequence length="333" mass="36390">MYKKIANRLCLILRPATVLLLLMVMVSVAEAVDFCSEADSFLRGMPKGLQERQTRAIEDAIEGDVSNLAAVRNARNAKPVLPGDVRCDSIGEHAVLFRSEAYRNDTVPLLVYFHGGGWTIGSINSCSRYCGAMAAGGVAVLAVDYRLAPEYPYPNGLDDCRRAVEMASDSLDTWRCRSVSVGGDSSGGNLAIVTAMSMPAGELESLVVFYPVTKAYADGSESWKEYGKGYGLDSRLMEAFNRAYGGGCDNPQVSPAHASDRELQTLPRMMIVGADRDILRDQGREFADRLSRLGEDVDYRLFPGSVHLFITVGGQTAAFDEAVRYSQEFLKKH</sequence>
<evidence type="ECO:0000313" key="5">
    <source>
        <dbReference type="Proteomes" id="UP000186351"/>
    </source>
</evidence>
<dbReference type="InterPro" id="IPR013094">
    <property type="entry name" value="AB_hydrolase_3"/>
</dbReference>
<organism evidence="4 5">
    <name type="scientific">Muribaculum intestinale</name>
    <dbReference type="NCBI Taxonomy" id="1796646"/>
    <lineage>
        <taxon>Bacteria</taxon>
        <taxon>Pseudomonadati</taxon>
        <taxon>Bacteroidota</taxon>
        <taxon>Bacteroidia</taxon>
        <taxon>Bacteroidales</taxon>
        <taxon>Muribaculaceae</taxon>
        <taxon>Muribaculum</taxon>
    </lineage>
</organism>
<dbReference type="OrthoDB" id="9777975at2"/>
<feature type="domain" description="Alpha/beta hydrolase fold-3" evidence="3">
    <location>
        <begin position="110"/>
        <end position="310"/>
    </location>
</feature>
<keyword evidence="2" id="KW-0732">Signal</keyword>
<feature type="signal peptide" evidence="2">
    <location>
        <begin position="1"/>
        <end position="31"/>
    </location>
</feature>
<dbReference type="GO" id="GO:0016787">
    <property type="term" value="F:hydrolase activity"/>
    <property type="evidence" value="ECO:0007669"/>
    <property type="project" value="UniProtKB-KW"/>
</dbReference>
<evidence type="ECO:0000313" key="4">
    <source>
        <dbReference type="EMBL" id="ANU62428.1"/>
    </source>
</evidence>
<dbReference type="STRING" id="1796646.A4V02_00815"/>
<reference evidence="5" key="1">
    <citation type="submission" date="2016-04" db="EMBL/GenBank/DDBJ databases">
        <title>Complete Genome Sequences of Twelve Strains of a Stable Defined Moderately Diverse Mouse Microbiota 2 (sDMDMm2).</title>
        <authorList>
            <person name="Uchimura Y."/>
            <person name="Wyss M."/>
            <person name="Brugiroux S."/>
            <person name="Limenitakis J.P."/>
            <person name="Stecher B."/>
            <person name="McCoy K.D."/>
            <person name="Macpherson A.J."/>
        </authorList>
    </citation>
    <scope>NUCLEOTIDE SEQUENCE [LARGE SCALE GENOMIC DNA]</scope>
    <source>
        <strain evidence="5">YL27</strain>
    </source>
</reference>
<dbReference type="Gene3D" id="3.40.50.1820">
    <property type="entry name" value="alpha/beta hydrolase"/>
    <property type="match status" value="1"/>
</dbReference>
<dbReference type="AlphaFoldDB" id="A0A1B1S6L2"/>
<dbReference type="PANTHER" id="PTHR48081:SF8">
    <property type="entry name" value="ALPHA_BETA HYDROLASE FOLD-3 DOMAIN-CONTAINING PROTEIN-RELATED"/>
    <property type="match status" value="1"/>
</dbReference>
<feature type="chain" id="PRO_5008529211" description="Alpha/beta hydrolase fold-3 domain-containing protein" evidence="2">
    <location>
        <begin position="32"/>
        <end position="333"/>
    </location>
</feature>
<dbReference type="InterPro" id="IPR050300">
    <property type="entry name" value="GDXG_lipolytic_enzyme"/>
</dbReference>
<name>A0A1B1S6L2_9BACT</name>